<name>A0A6C0C6H7_9ZZZZ</name>
<reference evidence="1" key="1">
    <citation type="journal article" date="2020" name="Nature">
        <title>Giant virus diversity and host interactions through global metagenomics.</title>
        <authorList>
            <person name="Schulz F."/>
            <person name="Roux S."/>
            <person name="Paez-Espino D."/>
            <person name="Jungbluth S."/>
            <person name="Walsh D.A."/>
            <person name="Denef V.J."/>
            <person name="McMahon K.D."/>
            <person name="Konstantinidis K.T."/>
            <person name="Eloe-Fadrosh E.A."/>
            <person name="Kyrpides N.C."/>
            <person name="Woyke T."/>
        </authorList>
    </citation>
    <scope>NUCLEOTIDE SEQUENCE</scope>
    <source>
        <strain evidence="1">GVMAG-M-3300020192-26</strain>
    </source>
</reference>
<accession>A0A6C0C6H7</accession>
<sequence length="181" mass="20151">MLPLLLLLVLSCSADFADTTCEMRKSSLAEMRRVDYAKSLAFGYHNCNTTLTNYNLDGTPNSTFVFPAVVETFYNETTGSIDSTYNPAGTGAIWIKEYSNGNGGVCITIEGNPFYVESYDITTGAKSTAMRVIPMYEKTKNKKLRAIQWLRPTEWGDSLVLVNLDENGRFVSSIFQTCETI</sequence>
<dbReference type="EMBL" id="MN739354">
    <property type="protein sequence ID" value="QHT00326.1"/>
    <property type="molecule type" value="Genomic_DNA"/>
</dbReference>
<proteinExistence type="predicted"/>
<protein>
    <submittedName>
        <fullName evidence="1">Uncharacterized protein</fullName>
    </submittedName>
</protein>
<evidence type="ECO:0000313" key="1">
    <source>
        <dbReference type="EMBL" id="QHT00326.1"/>
    </source>
</evidence>
<organism evidence="1">
    <name type="scientific">viral metagenome</name>
    <dbReference type="NCBI Taxonomy" id="1070528"/>
    <lineage>
        <taxon>unclassified sequences</taxon>
        <taxon>metagenomes</taxon>
        <taxon>organismal metagenomes</taxon>
    </lineage>
</organism>
<dbReference type="AlphaFoldDB" id="A0A6C0C6H7"/>